<feature type="binding site" evidence="11 13">
    <location>
        <position position="323"/>
    </location>
    <ligand>
        <name>ATP</name>
        <dbReference type="ChEBI" id="CHEBI:30616"/>
    </ligand>
</feature>
<dbReference type="FunFam" id="3.40.50.1260:FF:000003">
    <property type="entry name" value="Phosphoglycerate kinase"/>
    <property type="match status" value="1"/>
</dbReference>
<dbReference type="PRINTS" id="PR00477">
    <property type="entry name" value="PHGLYCKINASE"/>
</dbReference>
<keyword evidence="10 11" id="KW-0067">ATP-binding</keyword>
<feature type="binding site" evidence="11 12">
    <location>
        <begin position="21"/>
        <end position="23"/>
    </location>
    <ligand>
        <name>substrate</name>
    </ligand>
</feature>
<evidence type="ECO:0000256" key="5">
    <source>
        <dbReference type="ARBA" id="ARBA00013061"/>
    </source>
</evidence>
<feature type="binding site" evidence="11 13">
    <location>
        <position position="201"/>
    </location>
    <ligand>
        <name>ATP</name>
        <dbReference type="ChEBI" id="CHEBI:30616"/>
    </ligand>
</feature>
<evidence type="ECO:0000256" key="13">
    <source>
        <dbReference type="PIRSR" id="PIRSR000724-2"/>
    </source>
</evidence>
<dbReference type="GO" id="GO:0005524">
    <property type="term" value="F:ATP binding"/>
    <property type="evidence" value="ECO:0007669"/>
    <property type="project" value="UniProtKB-KW"/>
</dbReference>
<evidence type="ECO:0000256" key="7">
    <source>
        <dbReference type="ARBA" id="ARBA00022679"/>
    </source>
</evidence>
<dbReference type="InterPro" id="IPR001576">
    <property type="entry name" value="Phosphoglycerate_kinase"/>
</dbReference>
<dbReference type="RefSeq" id="WP_008521563.1">
    <property type="nucleotide sequence ID" value="NZ_CM001376.1"/>
</dbReference>
<reference evidence="15 16" key="1">
    <citation type="submission" date="2011-11" db="EMBL/GenBank/DDBJ databases">
        <title>The Noncontiguous Finished genome of Jonquetella anthropi DSM 22815.</title>
        <authorList>
            <consortium name="US DOE Joint Genome Institute (JGI-PGF)"/>
            <person name="Lucas S."/>
            <person name="Copeland A."/>
            <person name="Lapidus A."/>
            <person name="Glavina del Rio T."/>
            <person name="Dalin E."/>
            <person name="Tice H."/>
            <person name="Bruce D."/>
            <person name="Goodwin L."/>
            <person name="Pitluck S."/>
            <person name="Peters L."/>
            <person name="Mikhailova N."/>
            <person name="Held B."/>
            <person name="Kyrpides N."/>
            <person name="Mavromatis K."/>
            <person name="Ivanova N."/>
            <person name="Markowitz V."/>
            <person name="Cheng J.-F."/>
            <person name="Hugenholtz P."/>
            <person name="Woyke T."/>
            <person name="Wu D."/>
            <person name="Gronow S."/>
            <person name="Wellnitz S."/>
            <person name="Brambilla E."/>
            <person name="Klenk H.-P."/>
            <person name="Eisen J.A."/>
        </authorList>
    </citation>
    <scope>NUCLEOTIDE SEQUENCE [LARGE SCALE GENOMIC DNA]</scope>
    <source>
        <strain evidence="15 16">DSM 22815</strain>
    </source>
</reference>
<feature type="binding site" evidence="12">
    <location>
        <position position="118"/>
    </location>
    <ligand>
        <name>(2R)-3-phosphoglycerate</name>
        <dbReference type="ChEBI" id="CHEBI:58272"/>
    </ligand>
</feature>
<keyword evidence="9 11" id="KW-0418">Kinase</keyword>
<dbReference type="InterPro" id="IPR015911">
    <property type="entry name" value="Phosphoglycerate_kinase_CS"/>
</dbReference>
<evidence type="ECO:0000256" key="4">
    <source>
        <dbReference type="ARBA" id="ARBA00011245"/>
    </source>
</evidence>
<comment type="catalytic activity">
    <reaction evidence="1 11 14">
        <text>(2R)-3-phosphoglycerate + ATP = (2R)-3-phospho-glyceroyl phosphate + ADP</text>
        <dbReference type="Rhea" id="RHEA:14801"/>
        <dbReference type="ChEBI" id="CHEBI:30616"/>
        <dbReference type="ChEBI" id="CHEBI:57604"/>
        <dbReference type="ChEBI" id="CHEBI:58272"/>
        <dbReference type="ChEBI" id="CHEBI:456216"/>
        <dbReference type="EC" id="2.7.2.3"/>
    </reaction>
</comment>
<dbReference type="OrthoDB" id="9808460at2"/>
<feature type="binding site" evidence="11">
    <location>
        <position position="36"/>
    </location>
    <ligand>
        <name>substrate</name>
    </ligand>
</feature>
<dbReference type="GO" id="GO:0005829">
    <property type="term" value="C:cytosol"/>
    <property type="evidence" value="ECO:0007669"/>
    <property type="project" value="UniProtKB-ARBA"/>
</dbReference>
<dbReference type="GO" id="GO:0006094">
    <property type="term" value="P:gluconeogenesis"/>
    <property type="evidence" value="ECO:0007669"/>
    <property type="project" value="TreeGrafter"/>
</dbReference>
<dbReference type="Gene3D" id="3.40.50.1260">
    <property type="entry name" value="Phosphoglycerate kinase, N-terminal domain"/>
    <property type="match status" value="2"/>
</dbReference>
<evidence type="ECO:0000256" key="12">
    <source>
        <dbReference type="PIRSR" id="PIRSR000724-1"/>
    </source>
</evidence>
<dbReference type="STRING" id="885272.JonanDRAFT_1116"/>
<keyword evidence="7 11" id="KW-0808">Transferase</keyword>
<sequence>MKLRGIDSLDLSGKKVLVRVDFNVPFKGGKVTDTTRIAAHKETIDALLAQGALVTLVSHFGRPKGKVVPELSLGQIRADVEKIYGVPVRFVADCVGPEVAKAVSSQKAGEVLLLENSRFHPEEEKNDPAFSALMAKPFDAFVMDAFSAAHRANSSTVGVGDSLPSAAGFLLQKEIDALSVVRDEPVPPYVVVLGGAKVADKIAVIERMIEKADSLLIGGGMAFTFLAEKGLNVGRSLYDAEHADFARSMLARAKERGVRVLLPVDVVEAHAIEEPETARVVPAEEISSDCMGLDIGPRTEKLFAEAIKGARTVLWNGPMGVFESEAFASGTKAVANALAEATRTGTFTVVGGGDSASAAKKFGVGSLVSHLSTGGGASLEFCEGKDLPAVVPLLKR</sequence>
<comment type="subcellular location">
    <subcellularLocation>
        <location evidence="11">Cytoplasm</location>
    </subcellularLocation>
</comment>
<dbReference type="HOGENOM" id="CLU_025427_0_2_0"/>
<dbReference type="PANTHER" id="PTHR11406">
    <property type="entry name" value="PHOSPHOGLYCERATE KINASE"/>
    <property type="match status" value="1"/>
</dbReference>
<evidence type="ECO:0000256" key="1">
    <source>
        <dbReference type="ARBA" id="ARBA00000642"/>
    </source>
</evidence>
<dbReference type="PROSITE" id="PS00111">
    <property type="entry name" value="PGLYCERATE_KINASE"/>
    <property type="match status" value="1"/>
</dbReference>
<dbReference type="FunFam" id="3.40.50.1260:FF:000006">
    <property type="entry name" value="Phosphoglycerate kinase"/>
    <property type="match status" value="1"/>
</dbReference>
<dbReference type="EC" id="2.7.2.3" evidence="5 11"/>
<dbReference type="UniPathway" id="UPA00109">
    <property type="reaction ID" value="UER00185"/>
</dbReference>
<dbReference type="Pfam" id="PF00162">
    <property type="entry name" value="PGK"/>
    <property type="match status" value="1"/>
</dbReference>
<dbReference type="EMBL" id="CM001376">
    <property type="protein sequence ID" value="EHM13483.1"/>
    <property type="molecule type" value="Genomic_DNA"/>
</dbReference>
<comment type="subunit">
    <text evidence="4 11">Monomer.</text>
</comment>
<feature type="binding site" evidence="11 13">
    <location>
        <position position="292"/>
    </location>
    <ligand>
        <name>ATP</name>
        <dbReference type="ChEBI" id="CHEBI:30616"/>
    </ligand>
</feature>
<evidence type="ECO:0000256" key="6">
    <source>
        <dbReference type="ARBA" id="ARBA00016471"/>
    </source>
</evidence>
<evidence type="ECO:0000256" key="11">
    <source>
        <dbReference type="HAMAP-Rule" id="MF_00145"/>
    </source>
</evidence>
<evidence type="ECO:0000256" key="9">
    <source>
        <dbReference type="ARBA" id="ARBA00022777"/>
    </source>
</evidence>
<feature type="binding site" evidence="11">
    <location>
        <position position="151"/>
    </location>
    <ligand>
        <name>substrate</name>
    </ligand>
</feature>
<evidence type="ECO:0000256" key="3">
    <source>
        <dbReference type="ARBA" id="ARBA00008982"/>
    </source>
</evidence>
<dbReference type="GO" id="GO:0043531">
    <property type="term" value="F:ADP binding"/>
    <property type="evidence" value="ECO:0007669"/>
    <property type="project" value="TreeGrafter"/>
</dbReference>
<feature type="binding site" evidence="11 13">
    <location>
        <begin position="352"/>
        <end position="355"/>
    </location>
    <ligand>
        <name>ATP</name>
        <dbReference type="ChEBI" id="CHEBI:30616"/>
    </ligand>
</feature>
<feature type="binding site" evidence="12">
    <location>
        <position position="36"/>
    </location>
    <ligand>
        <name>(2R)-3-phosphoglycerate</name>
        <dbReference type="ChEBI" id="CHEBI:58272"/>
    </ligand>
</feature>
<dbReference type="Proteomes" id="UP000003806">
    <property type="component" value="Chromosome"/>
</dbReference>
<dbReference type="CDD" id="cd00318">
    <property type="entry name" value="Phosphoglycerate_kinase"/>
    <property type="match status" value="1"/>
</dbReference>
<keyword evidence="11" id="KW-0324">Glycolysis</keyword>
<dbReference type="HAMAP" id="MF_00145">
    <property type="entry name" value="Phosphoglyc_kinase"/>
    <property type="match status" value="1"/>
</dbReference>
<dbReference type="InterPro" id="IPR036043">
    <property type="entry name" value="Phosphoglycerate_kinase_sf"/>
</dbReference>
<keyword evidence="11" id="KW-0963">Cytoplasm</keyword>
<feature type="binding site" evidence="12">
    <location>
        <position position="151"/>
    </location>
    <ligand>
        <name>(2R)-3-phosphoglycerate</name>
        <dbReference type="ChEBI" id="CHEBI:58272"/>
    </ligand>
</feature>
<evidence type="ECO:0000256" key="2">
    <source>
        <dbReference type="ARBA" id="ARBA00004838"/>
    </source>
</evidence>
<evidence type="ECO:0000256" key="14">
    <source>
        <dbReference type="RuleBase" id="RU000532"/>
    </source>
</evidence>
<dbReference type="eggNOG" id="COG0126">
    <property type="taxonomic scope" value="Bacteria"/>
</dbReference>
<evidence type="ECO:0000313" key="16">
    <source>
        <dbReference type="Proteomes" id="UP000003806"/>
    </source>
</evidence>
<accession>H0ULC4</accession>
<keyword evidence="16" id="KW-1185">Reference proteome</keyword>
<dbReference type="InterPro" id="IPR015824">
    <property type="entry name" value="Phosphoglycerate_kinase_N"/>
</dbReference>
<evidence type="ECO:0000256" key="8">
    <source>
        <dbReference type="ARBA" id="ARBA00022741"/>
    </source>
</evidence>
<keyword evidence="8 11" id="KW-0547">Nucleotide-binding</keyword>
<evidence type="ECO:0000313" key="15">
    <source>
        <dbReference type="EMBL" id="EHM13483.1"/>
    </source>
</evidence>
<protein>
    <recommendedName>
        <fullName evidence="6 11">Phosphoglycerate kinase</fullName>
        <ecNumber evidence="5 11">2.7.2.3</ecNumber>
    </recommendedName>
</protein>
<proteinExistence type="inferred from homology"/>
<evidence type="ECO:0000256" key="10">
    <source>
        <dbReference type="ARBA" id="ARBA00022840"/>
    </source>
</evidence>
<dbReference type="AlphaFoldDB" id="H0ULC4"/>
<gene>
    <name evidence="11" type="primary">pgk</name>
    <name evidence="15" type="ORF">JonanDRAFT_1116</name>
</gene>
<feature type="binding site" evidence="11 12">
    <location>
        <begin position="59"/>
        <end position="62"/>
    </location>
    <ligand>
        <name>substrate</name>
    </ligand>
</feature>
<comment type="similarity">
    <text evidence="3 11 14">Belongs to the phosphoglycerate kinase family.</text>
</comment>
<comment type="pathway">
    <text evidence="2 11">Carbohydrate degradation; glycolysis; pyruvate from D-glyceraldehyde 3-phosphate: step 2/5.</text>
</comment>
<dbReference type="GO" id="GO:0006096">
    <property type="term" value="P:glycolytic process"/>
    <property type="evidence" value="ECO:0007669"/>
    <property type="project" value="UniProtKB-UniRule"/>
</dbReference>
<dbReference type="PIRSF" id="PIRSF000724">
    <property type="entry name" value="Pgk"/>
    <property type="match status" value="1"/>
</dbReference>
<organism evidence="15 16">
    <name type="scientific">Jonquetella anthropi DSM 22815</name>
    <dbReference type="NCBI Taxonomy" id="885272"/>
    <lineage>
        <taxon>Bacteria</taxon>
        <taxon>Thermotogati</taxon>
        <taxon>Synergistota</taxon>
        <taxon>Synergistia</taxon>
        <taxon>Synergistales</taxon>
        <taxon>Dethiosulfovibrionaceae</taxon>
        <taxon>Jonquetella</taxon>
    </lineage>
</organism>
<dbReference type="GO" id="GO:0004618">
    <property type="term" value="F:phosphoglycerate kinase activity"/>
    <property type="evidence" value="ECO:0007669"/>
    <property type="project" value="UniProtKB-UniRule"/>
</dbReference>
<name>H0ULC4_9BACT</name>
<feature type="binding site" evidence="11">
    <location>
        <position position="118"/>
    </location>
    <ligand>
        <name>substrate</name>
    </ligand>
</feature>
<dbReference type="PANTHER" id="PTHR11406:SF23">
    <property type="entry name" value="PHOSPHOGLYCERATE KINASE 1, CHLOROPLASTIC-RELATED"/>
    <property type="match status" value="1"/>
</dbReference>
<dbReference type="SUPFAM" id="SSF53748">
    <property type="entry name" value="Phosphoglycerate kinase"/>
    <property type="match status" value="1"/>
</dbReference>